<feature type="domain" description="ACT" evidence="8">
    <location>
        <begin position="608"/>
        <end position="686"/>
    </location>
</feature>
<dbReference type="EMBL" id="JBHLWV010000020">
    <property type="protein sequence ID" value="MFC0315137.1"/>
    <property type="molecule type" value="Genomic_DNA"/>
</dbReference>
<evidence type="ECO:0000259" key="8">
    <source>
        <dbReference type="PROSITE" id="PS51671"/>
    </source>
</evidence>
<dbReference type="EC" id="2.7.7.59" evidence="7"/>
<comment type="similarity">
    <text evidence="7">Belongs to the GlnD family.</text>
</comment>
<comment type="function">
    <text evidence="7">Modifies, by uridylylation and deuridylylation, the PII regulatory proteins (GlnB and homologs), in response to the nitrogen status of the cell that GlnD senses through the glutamine level. Under low glutamine levels, catalyzes the conversion of the PII proteins and UTP to PII-UMP and PPi, while under higher glutamine levels, GlnD hydrolyzes PII-UMP to PII and UMP (deuridylylation). Thus, controls uridylylation state and activity of the PII proteins, and plays an important role in the regulation of nitrogen metabolism.</text>
</comment>
<comment type="domain">
    <text evidence="7">Has four distinct domains: an N-terminal nucleotidyltransferase (NT) domain responsible for UTase activity, a central HD domain that encodes UR activity, and two C-terminal ACT domains that seem to have a role in glutamine sensing.</text>
</comment>
<keyword evidence="3" id="KW-0677">Repeat</keyword>
<keyword evidence="2 7" id="KW-0548">Nucleotidyltransferase</keyword>
<dbReference type="RefSeq" id="WP_382363571.1">
    <property type="nucleotide sequence ID" value="NZ_JBHLWV010000020.1"/>
</dbReference>
<comment type="activity regulation">
    <text evidence="7">Uridylyltransferase (UTase) activity is inhibited by glutamine, while glutamine activates uridylyl-removing (UR) activity.</text>
</comment>
<protein>
    <recommendedName>
        <fullName evidence="7">Bifunctional uridylyltransferase/uridylyl-removing enzyme</fullName>
        <shortName evidence="7">UTase/UR</shortName>
    </recommendedName>
    <alternativeName>
        <fullName evidence="7">Bifunctional [protein-PII] modification enzyme</fullName>
    </alternativeName>
    <alternativeName>
        <fullName evidence="7">Bifunctional nitrogen sensor protein</fullName>
    </alternativeName>
    <domain>
        <recommendedName>
            <fullName evidence="7">[Protein-PII] uridylyltransferase</fullName>
            <shortName evidence="7">PII uridylyltransferase</shortName>
            <shortName evidence="7">UTase</shortName>
            <ecNumber evidence="7">2.7.7.59</ecNumber>
        </recommendedName>
    </domain>
    <domain>
        <recommendedName>
            <fullName evidence="7">[Protein-PII]-UMP uridylyl-removing enzyme</fullName>
            <shortName evidence="7">UR</shortName>
            <ecNumber evidence="7">3.1.4.-</ecNumber>
        </recommendedName>
    </domain>
</protein>
<dbReference type="Gene3D" id="1.10.3090.10">
    <property type="entry name" value="cca-adding enzyme, domain 2"/>
    <property type="match status" value="1"/>
</dbReference>
<dbReference type="Pfam" id="PF08335">
    <property type="entry name" value="GlnD_UR_UTase"/>
    <property type="match status" value="1"/>
</dbReference>
<dbReference type="InterPro" id="IPR043519">
    <property type="entry name" value="NT_sf"/>
</dbReference>
<evidence type="ECO:0000313" key="11">
    <source>
        <dbReference type="Proteomes" id="UP001589783"/>
    </source>
</evidence>
<accession>A0ABV6H8D8</accession>
<evidence type="ECO:0000256" key="7">
    <source>
        <dbReference type="HAMAP-Rule" id="MF_00277"/>
    </source>
</evidence>
<dbReference type="InterPro" id="IPR006674">
    <property type="entry name" value="HD_domain"/>
</dbReference>
<dbReference type="EC" id="3.1.4.-" evidence="7"/>
<evidence type="ECO:0000256" key="3">
    <source>
        <dbReference type="ARBA" id="ARBA00022737"/>
    </source>
</evidence>
<dbReference type="SUPFAM" id="SSF81593">
    <property type="entry name" value="Nucleotidyltransferase substrate binding subunit/domain"/>
    <property type="match status" value="1"/>
</dbReference>
<keyword evidence="4 7" id="KW-0378">Hydrolase</keyword>
<dbReference type="Pfam" id="PF01966">
    <property type="entry name" value="HD"/>
    <property type="match status" value="1"/>
</dbReference>
<dbReference type="PANTHER" id="PTHR47320">
    <property type="entry name" value="BIFUNCTIONAL URIDYLYLTRANSFERASE/URIDYLYL-REMOVING ENZYME"/>
    <property type="match status" value="1"/>
</dbReference>
<evidence type="ECO:0000256" key="6">
    <source>
        <dbReference type="ARBA" id="ARBA00023268"/>
    </source>
</evidence>
<dbReference type="InterPro" id="IPR002912">
    <property type="entry name" value="ACT_dom"/>
</dbReference>
<keyword evidence="1 7" id="KW-0808">Transferase</keyword>
<keyword evidence="11" id="KW-1185">Reference proteome</keyword>
<evidence type="ECO:0000256" key="4">
    <source>
        <dbReference type="ARBA" id="ARBA00022801"/>
    </source>
</evidence>
<comment type="catalytic activity">
    <reaction evidence="7">
        <text>[protein-PII]-uridylyl-L-tyrosine + H2O = [protein-PII]-L-tyrosine + UMP + H(+)</text>
        <dbReference type="Rhea" id="RHEA:48600"/>
        <dbReference type="Rhea" id="RHEA-COMP:12147"/>
        <dbReference type="Rhea" id="RHEA-COMP:12148"/>
        <dbReference type="ChEBI" id="CHEBI:15377"/>
        <dbReference type="ChEBI" id="CHEBI:15378"/>
        <dbReference type="ChEBI" id="CHEBI:46858"/>
        <dbReference type="ChEBI" id="CHEBI:57865"/>
        <dbReference type="ChEBI" id="CHEBI:90602"/>
    </reaction>
</comment>
<name>A0ABV6H8D8_9ACTN</name>
<sequence>MSDPARALVAARAGALAGFALDRPAGAALRAALTEAYEGWLRARAEELGVTDGSGFAIVAVGALGRRETVPGSDLDLVLLHENRHPERLGPIADGLWYPIWDSGLSLDHSVRTLTDAVQAARGEPTATLGLLDARFIAGDADLAALLVDAVRNLWRIEARLRLPEVLDLTRDRWGRTGDNAQRAQPDLKNGRGGLRDVQLLNALALAQLTDGLSRLRADEPGTPVALAYRRLLDVRTQHHLITGRSRDRLPAEDADQLAAALDLEDRFALARVLSDAARTVDFAVETGIRTATHAVGRRGLARLRRLPVRSPLDEGVVRHDGEVSLARSALPSQDEGLVFRVAAAAARNDLPINGPALERLARYAPAPAVPWPAEPLGDLLVLLSSGPSMARTVEALDRIGLWGKLFPEWDGIRDLAPRDPVHVWTVDRHSIETVIGAAALTTSVSRPDLLVLAALLHDIGKGRGGDHSVLGAESAREVGRRLGLWPADVDLLAAAVRHHLLLPSVATRRDGTDPRVVAEVAETLGHRRDLVELLGALAQADGRATGPAAWSDWKAGLIAGLTSRVLTLIGGGAVPEPEPLSPEQDALARAGGLHVQLEAGDGPTTYLVTVVAPDRRGLLSAAASVLAAGGLAVHAAQVRSAHGHAIDTFAVATVFGGPPDVAVLRQRLRGALDGRGESGHRSSAVEPAATVAVTAPPRAEWIDDPATGAVLLQVRSADRPGLLAALTGVLERAGAVVVWAKVNTLGATVIDTFCVELAEDTAAARGTIGRAVLRVCPGPAPRPD</sequence>
<dbReference type="NCBIfam" id="NF002895">
    <property type="entry name" value="PRK03381.1"/>
    <property type="match status" value="1"/>
</dbReference>
<comment type="caution">
    <text evidence="10">The sequence shown here is derived from an EMBL/GenBank/DDBJ whole genome shotgun (WGS) entry which is preliminary data.</text>
</comment>
<dbReference type="SUPFAM" id="SSF81301">
    <property type="entry name" value="Nucleotidyltransferase"/>
    <property type="match status" value="1"/>
</dbReference>
<feature type="region of interest" description="Uridylyltransferase" evidence="7">
    <location>
        <begin position="1"/>
        <end position="312"/>
    </location>
</feature>
<dbReference type="PROSITE" id="PS51831">
    <property type="entry name" value="HD"/>
    <property type="match status" value="1"/>
</dbReference>
<dbReference type="PIRSF" id="PIRSF006288">
    <property type="entry name" value="PII_uridyltransf"/>
    <property type="match status" value="1"/>
</dbReference>
<reference evidence="10 11" key="1">
    <citation type="submission" date="2024-09" db="EMBL/GenBank/DDBJ databases">
        <authorList>
            <person name="Sun Q."/>
            <person name="Mori K."/>
        </authorList>
    </citation>
    <scope>NUCLEOTIDE SEQUENCE [LARGE SCALE GENOMIC DNA]</scope>
    <source>
        <strain evidence="10 11">CCM 7957</strain>
    </source>
</reference>
<dbReference type="Gene3D" id="3.30.460.10">
    <property type="entry name" value="Beta Polymerase, domain 2"/>
    <property type="match status" value="1"/>
</dbReference>
<comment type="caution">
    <text evidence="7">Lacks conserved residue(s) required for the propagation of feature annotation.</text>
</comment>
<evidence type="ECO:0000313" key="10">
    <source>
        <dbReference type="EMBL" id="MFC0315137.1"/>
    </source>
</evidence>
<dbReference type="Proteomes" id="UP001589783">
    <property type="component" value="Unassembled WGS sequence"/>
</dbReference>
<dbReference type="InterPro" id="IPR013546">
    <property type="entry name" value="PII_UdlTrfase/GS_AdlTrfase"/>
</dbReference>
<dbReference type="SUPFAM" id="SSF109604">
    <property type="entry name" value="HD-domain/PDEase-like"/>
    <property type="match status" value="1"/>
</dbReference>
<dbReference type="HAMAP" id="MF_00277">
    <property type="entry name" value="PII_uridylyl_transf"/>
    <property type="match status" value="1"/>
</dbReference>
<feature type="domain" description="ACT" evidence="8">
    <location>
        <begin position="712"/>
        <end position="784"/>
    </location>
</feature>
<comment type="cofactor">
    <cofactor evidence="7">
        <name>Mg(2+)</name>
        <dbReference type="ChEBI" id="CHEBI:18420"/>
    </cofactor>
</comment>
<evidence type="ECO:0000259" key="9">
    <source>
        <dbReference type="PROSITE" id="PS51831"/>
    </source>
</evidence>
<dbReference type="SMART" id="SM00471">
    <property type="entry name" value="HDc"/>
    <property type="match status" value="1"/>
</dbReference>
<dbReference type="GO" id="GO:0008773">
    <property type="term" value="F:[protein-PII] uridylyltransferase activity"/>
    <property type="evidence" value="ECO:0007669"/>
    <property type="project" value="UniProtKB-EC"/>
</dbReference>
<dbReference type="SUPFAM" id="SSF55021">
    <property type="entry name" value="ACT-like"/>
    <property type="match status" value="2"/>
</dbReference>
<dbReference type="InterPro" id="IPR010043">
    <property type="entry name" value="UTase/UR"/>
</dbReference>
<evidence type="ECO:0000256" key="2">
    <source>
        <dbReference type="ARBA" id="ARBA00022695"/>
    </source>
</evidence>
<dbReference type="CDD" id="cd05401">
    <property type="entry name" value="NT_GlnE_GlnD_like"/>
    <property type="match status" value="1"/>
</dbReference>
<evidence type="ECO:0000256" key="5">
    <source>
        <dbReference type="ARBA" id="ARBA00022842"/>
    </source>
</evidence>
<dbReference type="PROSITE" id="PS51671">
    <property type="entry name" value="ACT"/>
    <property type="match status" value="2"/>
</dbReference>
<evidence type="ECO:0000256" key="1">
    <source>
        <dbReference type="ARBA" id="ARBA00022679"/>
    </source>
</evidence>
<dbReference type="InterPro" id="IPR003607">
    <property type="entry name" value="HD/PDEase_dom"/>
</dbReference>
<keyword evidence="6 7" id="KW-0511">Multifunctional enzyme</keyword>
<proteinExistence type="inferred from homology"/>
<comment type="catalytic activity">
    <reaction evidence="7">
        <text>[protein-PII]-L-tyrosine + UTP = [protein-PII]-uridylyl-L-tyrosine + diphosphate</text>
        <dbReference type="Rhea" id="RHEA:13673"/>
        <dbReference type="Rhea" id="RHEA-COMP:12147"/>
        <dbReference type="Rhea" id="RHEA-COMP:12148"/>
        <dbReference type="ChEBI" id="CHEBI:33019"/>
        <dbReference type="ChEBI" id="CHEBI:46398"/>
        <dbReference type="ChEBI" id="CHEBI:46858"/>
        <dbReference type="ChEBI" id="CHEBI:90602"/>
        <dbReference type="EC" id="2.7.7.59"/>
    </reaction>
</comment>
<gene>
    <name evidence="7" type="primary">glnD</name>
    <name evidence="10" type="ORF">ACFFJD_09780</name>
</gene>
<organism evidence="10 11">
    <name type="scientific">Gordonia phosphorivorans</name>
    <dbReference type="NCBI Taxonomy" id="1056982"/>
    <lineage>
        <taxon>Bacteria</taxon>
        <taxon>Bacillati</taxon>
        <taxon>Actinomycetota</taxon>
        <taxon>Actinomycetes</taxon>
        <taxon>Mycobacteriales</taxon>
        <taxon>Gordoniaceae</taxon>
        <taxon>Gordonia</taxon>
    </lineage>
</organism>
<dbReference type="PANTHER" id="PTHR47320:SF1">
    <property type="entry name" value="BIFUNCTIONAL URIDYLYLTRANSFERASE_URIDYLYL-REMOVING ENZYME"/>
    <property type="match status" value="1"/>
</dbReference>
<keyword evidence="5 7" id="KW-0460">Magnesium</keyword>
<feature type="domain" description="HD" evidence="9">
    <location>
        <begin position="427"/>
        <end position="528"/>
    </location>
</feature>
<dbReference type="InterPro" id="IPR045865">
    <property type="entry name" value="ACT-like_dom_sf"/>
</dbReference>
<dbReference type="CDD" id="cd04873">
    <property type="entry name" value="ACT_UUR-ACR-like"/>
    <property type="match status" value="1"/>
</dbReference>